<organism evidence="2 3">
    <name type="scientific">Namhaeicola litoreus</name>
    <dbReference type="NCBI Taxonomy" id="1052145"/>
    <lineage>
        <taxon>Bacteria</taxon>
        <taxon>Pseudomonadati</taxon>
        <taxon>Bacteroidota</taxon>
        <taxon>Flavobacteriia</taxon>
        <taxon>Flavobacteriales</taxon>
        <taxon>Flavobacteriaceae</taxon>
        <taxon>Namhaeicola</taxon>
    </lineage>
</organism>
<dbReference type="PANTHER" id="PTHR11373">
    <property type="entry name" value="DEOXYNUCLEOSIDE TRIPHOSPHATE TRIPHOSPHOHYDROLASE"/>
    <property type="match status" value="1"/>
</dbReference>
<dbReference type="Gene3D" id="1.10.3210.10">
    <property type="entry name" value="Hypothetical protein af1432"/>
    <property type="match status" value="1"/>
</dbReference>
<dbReference type="Pfam" id="PF01966">
    <property type="entry name" value="HD"/>
    <property type="match status" value="1"/>
</dbReference>
<dbReference type="InterPro" id="IPR003607">
    <property type="entry name" value="HD/PDEase_dom"/>
</dbReference>
<name>A0ABW3Y4X3_9FLAO</name>
<evidence type="ECO:0000313" key="2">
    <source>
        <dbReference type="EMBL" id="MFD1316132.1"/>
    </source>
</evidence>
<dbReference type="SUPFAM" id="SSF109604">
    <property type="entry name" value="HD-domain/PDEase-like"/>
    <property type="match status" value="1"/>
</dbReference>
<reference evidence="3" key="1">
    <citation type="journal article" date="2019" name="Int. J. Syst. Evol. Microbiol.">
        <title>The Global Catalogue of Microorganisms (GCM) 10K type strain sequencing project: providing services to taxonomists for standard genome sequencing and annotation.</title>
        <authorList>
            <consortium name="The Broad Institute Genomics Platform"/>
            <consortium name="The Broad Institute Genome Sequencing Center for Infectious Disease"/>
            <person name="Wu L."/>
            <person name="Ma J."/>
        </authorList>
    </citation>
    <scope>NUCLEOTIDE SEQUENCE [LARGE SCALE GENOMIC DNA]</scope>
    <source>
        <strain evidence="3">CCUG 61485</strain>
    </source>
</reference>
<evidence type="ECO:0000313" key="3">
    <source>
        <dbReference type="Proteomes" id="UP001597201"/>
    </source>
</evidence>
<comment type="caution">
    <text evidence="2">The sequence shown here is derived from an EMBL/GenBank/DDBJ whole genome shotgun (WGS) entry which is preliminary data.</text>
</comment>
<proteinExistence type="predicted"/>
<dbReference type="InterPro" id="IPR006674">
    <property type="entry name" value="HD_domain"/>
</dbReference>
<dbReference type="SMART" id="SM00471">
    <property type="entry name" value="HDc"/>
    <property type="match status" value="1"/>
</dbReference>
<dbReference type="Proteomes" id="UP001597201">
    <property type="component" value="Unassembled WGS sequence"/>
</dbReference>
<keyword evidence="3" id="KW-1185">Reference proteome</keyword>
<evidence type="ECO:0000259" key="1">
    <source>
        <dbReference type="SMART" id="SM00471"/>
    </source>
</evidence>
<dbReference type="EMBL" id="JBHTMY010000003">
    <property type="protein sequence ID" value="MFD1316132.1"/>
    <property type="molecule type" value="Genomic_DNA"/>
</dbReference>
<gene>
    <name evidence="2" type="ORF">ACFQ39_10920</name>
</gene>
<dbReference type="CDD" id="cd00077">
    <property type="entry name" value="HDc"/>
    <property type="match status" value="1"/>
</dbReference>
<feature type="domain" description="HD/PDEase" evidence="1">
    <location>
        <begin position="61"/>
        <end position="185"/>
    </location>
</feature>
<dbReference type="RefSeq" id="WP_377178946.1">
    <property type="nucleotide sequence ID" value="NZ_JBHTMY010000003.1"/>
</dbReference>
<dbReference type="PANTHER" id="PTHR11373:SF4">
    <property type="entry name" value="DEOXYNUCLEOSIDE TRIPHOSPHATE TRIPHOSPHOHYDROLASE SAMHD1"/>
    <property type="match status" value="1"/>
</dbReference>
<dbReference type="InterPro" id="IPR050135">
    <property type="entry name" value="dGTPase-like"/>
</dbReference>
<accession>A0ABW3Y4X3</accession>
<sequence length="413" mass="47686">MGKVQKNKLNSVKKIKIFNDPIYGFVHVHNKLVYKIIQHPYFQRLRRISQMGLSYLVYPGAHHTRFHHALGCVFLMQKGIDTLRLKGVKISNQEEEGLLISILLHDIGHGPFSHALENSIVSTDHEEISLQFMRSLNKEFDGKLDLAIDIFTNRYPRKFMHQLVSGQLDMDRLDYLKRDSFYTGVAEGNINSDRLISMMTVFEDQLVLEEKGIYSAEKFILARRMMYWMAYLHKTGVAAEHVLVNVLKRAKELIGQGIEVQCTEALSYFLKAQKAEVKMEALSIHMFALLDDNDVLSALKLWSGHADLVLAELCRSLLNRKLPKIEMFSEPIPQGYVNKKELKYLTKNQIDRKDIGYFVFTGEIKLKVYDSQFKNIQLLNKQGDLLDLAESSDLFRASSFSESISKYYICYPK</sequence>
<protein>
    <submittedName>
        <fullName evidence="2">HD domain-containing protein</fullName>
    </submittedName>
</protein>
<dbReference type="Pfam" id="PF19276">
    <property type="entry name" value="HD_assoc_2"/>
    <property type="match status" value="1"/>
</dbReference>
<dbReference type="InterPro" id="IPR045509">
    <property type="entry name" value="HD_assoc_2"/>
</dbReference>